<comment type="caution">
    <text evidence="1">The sequence shown here is derived from an EMBL/GenBank/DDBJ whole genome shotgun (WGS) entry which is preliminary data.</text>
</comment>
<name>A0A2V2YES9_9BACL</name>
<proteinExistence type="predicted"/>
<organism evidence="1 2">
    <name type="scientific">Paenibacillus cellulosilyticus</name>
    <dbReference type="NCBI Taxonomy" id="375489"/>
    <lineage>
        <taxon>Bacteria</taxon>
        <taxon>Bacillati</taxon>
        <taxon>Bacillota</taxon>
        <taxon>Bacilli</taxon>
        <taxon>Bacillales</taxon>
        <taxon>Paenibacillaceae</taxon>
        <taxon>Paenibacillus</taxon>
    </lineage>
</organism>
<protein>
    <submittedName>
        <fullName evidence="1">Uncharacterized protein</fullName>
    </submittedName>
</protein>
<accession>A0A2V2YES9</accession>
<evidence type="ECO:0000313" key="1">
    <source>
        <dbReference type="EMBL" id="PWV89391.1"/>
    </source>
</evidence>
<keyword evidence="2" id="KW-1185">Reference proteome</keyword>
<dbReference type="AlphaFoldDB" id="A0A2V2YES9"/>
<reference evidence="1 2" key="1">
    <citation type="submission" date="2018-05" db="EMBL/GenBank/DDBJ databases">
        <title>Genomic Encyclopedia of Type Strains, Phase III (KMG-III): the genomes of soil and plant-associated and newly described type strains.</title>
        <authorList>
            <person name="Whitman W."/>
        </authorList>
    </citation>
    <scope>NUCLEOTIDE SEQUENCE [LARGE SCALE GENOMIC DNA]</scope>
    <source>
        <strain evidence="1 2">CECT 5696</strain>
    </source>
</reference>
<dbReference type="Proteomes" id="UP000246635">
    <property type="component" value="Unassembled WGS sequence"/>
</dbReference>
<dbReference type="EMBL" id="QGTQ01000046">
    <property type="protein sequence ID" value="PWV89391.1"/>
    <property type="molecule type" value="Genomic_DNA"/>
</dbReference>
<evidence type="ECO:0000313" key="2">
    <source>
        <dbReference type="Proteomes" id="UP000246635"/>
    </source>
</evidence>
<gene>
    <name evidence="1" type="ORF">DFQ01_14616</name>
</gene>
<sequence>MIEVPFMPRLQLFNNCFVGLSIWAGNEWNEGGIASYDSSLIGDGSFLFSFGNKFVQLKGDRQRCNA</sequence>